<dbReference type="PANTHER" id="PTHR34297:SF2">
    <property type="entry name" value="ASP23_GLS24 FAMILY ENVELOPE STRESS RESPONSE PROTEIN"/>
    <property type="match status" value="1"/>
</dbReference>
<dbReference type="EMBL" id="JAGZCZ010000005">
    <property type="protein sequence ID" value="MBS5519748.1"/>
    <property type="molecule type" value="Genomic_DNA"/>
</dbReference>
<feature type="region of interest" description="Disordered" evidence="2">
    <location>
        <begin position="152"/>
        <end position="191"/>
    </location>
</feature>
<dbReference type="PANTHER" id="PTHR34297">
    <property type="entry name" value="HYPOTHETICAL CYTOSOLIC PROTEIN-RELATED"/>
    <property type="match status" value="1"/>
</dbReference>
<sequence length="191" mass="20579">MSDNKELEMLQDGTKVSSETDDMGSIHVDDEVLSIVAGLAASEVPGVYGMSGGIRGGINEMLGKQNFSKGIKVFTEGRTVRVEVHVIITYGYNIPDVAIKLQEKVKDAVENMAGYEVTAVDIHVEGVRKDKLEGLSEKGDVATLEERYKEAVKEETALKQEPKDPEGEDADSSSKEQGEETASQEASGVNA</sequence>
<evidence type="ECO:0000256" key="1">
    <source>
        <dbReference type="ARBA" id="ARBA00005721"/>
    </source>
</evidence>
<reference evidence="3" key="1">
    <citation type="submission" date="2021-02" db="EMBL/GenBank/DDBJ databases">
        <title>Infant gut strain persistence is associated with maternal origin, phylogeny, and functional potential including surface adhesion and iron acquisition.</title>
        <authorList>
            <person name="Lou Y.C."/>
        </authorList>
    </citation>
    <scope>NUCLEOTIDE SEQUENCE</scope>
    <source>
        <strain evidence="3">L3_106_000M1_dasL3_106_000M1_concoct_15</strain>
    </source>
</reference>
<protein>
    <submittedName>
        <fullName evidence="3">Asp23/Gls24 family envelope stress response protein</fullName>
    </submittedName>
</protein>
<evidence type="ECO:0000256" key="2">
    <source>
        <dbReference type="SAM" id="MobiDB-lite"/>
    </source>
</evidence>
<evidence type="ECO:0000313" key="3">
    <source>
        <dbReference type="EMBL" id="MBS5519748.1"/>
    </source>
</evidence>
<organism evidence="3 4">
    <name type="scientific">Acidaminococcus intestini</name>
    <dbReference type="NCBI Taxonomy" id="187327"/>
    <lineage>
        <taxon>Bacteria</taxon>
        <taxon>Bacillati</taxon>
        <taxon>Bacillota</taxon>
        <taxon>Negativicutes</taxon>
        <taxon>Acidaminococcales</taxon>
        <taxon>Acidaminococcaceae</taxon>
        <taxon>Acidaminococcus</taxon>
    </lineage>
</organism>
<accession>A0A943EH49</accession>
<dbReference type="Pfam" id="PF03780">
    <property type="entry name" value="Asp23"/>
    <property type="match status" value="1"/>
</dbReference>
<evidence type="ECO:0000313" key="4">
    <source>
        <dbReference type="Proteomes" id="UP000754226"/>
    </source>
</evidence>
<feature type="region of interest" description="Disordered" evidence="2">
    <location>
        <begin position="1"/>
        <end position="22"/>
    </location>
</feature>
<dbReference type="AlphaFoldDB" id="A0A943EH49"/>
<name>A0A943EH49_9FIRM</name>
<dbReference type="InterPro" id="IPR005531">
    <property type="entry name" value="Asp23"/>
</dbReference>
<dbReference type="Proteomes" id="UP000754226">
    <property type="component" value="Unassembled WGS sequence"/>
</dbReference>
<gene>
    <name evidence="3" type="ORF">KHX13_05380</name>
</gene>
<comment type="caution">
    <text evidence="3">The sequence shown here is derived from an EMBL/GenBank/DDBJ whole genome shotgun (WGS) entry which is preliminary data.</text>
</comment>
<feature type="compositionally biased region" description="Basic and acidic residues" evidence="2">
    <location>
        <begin position="152"/>
        <end position="165"/>
    </location>
</feature>
<proteinExistence type="inferred from homology"/>
<comment type="similarity">
    <text evidence="1">Belongs to the asp23 family.</text>
</comment>
<feature type="compositionally biased region" description="Polar residues" evidence="2">
    <location>
        <begin position="180"/>
        <end position="191"/>
    </location>
</feature>